<dbReference type="Pfam" id="PF11775">
    <property type="entry name" value="CobT_C"/>
    <property type="match status" value="1"/>
</dbReference>
<dbReference type="InterPro" id="IPR036465">
    <property type="entry name" value="vWFA_dom_sf"/>
</dbReference>
<dbReference type="Pfam" id="PF06213">
    <property type="entry name" value="CobT"/>
    <property type="match status" value="1"/>
</dbReference>
<reference evidence="3" key="1">
    <citation type="submission" date="2016-12" db="EMBL/GenBank/DDBJ databases">
        <title>Comparative genomic analysis reveals the diversity, evolution, and environmental adaptation strategies of the genus Vibrio.</title>
        <authorList>
            <person name="Lin H."/>
            <person name="Wang X."/>
            <person name="Zhang X.-H."/>
        </authorList>
    </citation>
    <scope>NUCLEOTIDE SEQUENCE [LARGE SCALE GENOMIC DNA]</scope>
    <source>
        <strain evidence="3">QT6D1</strain>
    </source>
</reference>
<sequence>MANASSRQKKILDLSVSVARAISGDATLNYRGERLYKGDQPCYFLSAHANDLTFVSRHELTKSKLAMQGKIDSSAFRLLISDAELHYSLRPSHEVERLLFDFCEQVRIESQIPRYLAGIQTSTRFNFNYWSEQYHQNGFTESRLGMLLFTLMQVIHTRMIGVPISDSIAEAIESTRAGIVPIIGTCLVQLKKHRCDQQLYAAYAKELATLASELIEQEQEQSNNQPTPTVEEDIKILAQLALIVDGDIEDHDVEADITGNSKAFQLAGSNYQVFSREFDREVRADTLVRRALLLDLRQKLTDDMMARQVNTRRLAAILSGMVQTPQHNKRQDHLEEGVVNANTLTKLVTSPLERSIFSQPELGISHQCAITFLLDCSGSMQKHSHKMSLLMDTLLKSVGLANIPFEILGFTTGNWNGGKVYRQWLQQNQPKHPGRLNELRHIVFKDFETHWRRARLGIASLRKADIFKEGIDGEAVQFAAQRLTSQGAQRKILIIFSDGCPMDTATSTANDQFYLDNHLKQTIERESHRNNIEIYGVGMGVDLSPYYRNNITLDVQESCLFSLCREVFGILRKQNHHTNTAI</sequence>
<dbReference type="InterPro" id="IPR025861">
    <property type="entry name" value="CobT_VWA_dom"/>
</dbReference>
<evidence type="ECO:0000259" key="1">
    <source>
        <dbReference type="Pfam" id="PF11775"/>
    </source>
</evidence>
<feature type="domain" description="Cobalamin biosynthesis protein CobT VWA" evidence="1">
    <location>
        <begin position="367"/>
        <end position="557"/>
    </location>
</feature>
<gene>
    <name evidence="2" type="ORF">BSZ05_18295</name>
</gene>
<dbReference type="PANTHER" id="PTHR41248:SF1">
    <property type="entry name" value="NORD PROTEIN"/>
    <property type="match status" value="1"/>
</dbReference>
<organism evidence="2 3">
    <name type="scientific">Vibrio mediterranei</name>
    <dbReference type="NCBI Taxonomy" id="689"/>
    <lineage>
        <taxon>Bacteria</taxon>
        <taxon>Pseudomonadati</taxon>
        <taxon>Pseudomonadota</taxon>
        <taxon>Gammaproteobacteria</taxon>
        <taxon>Vibrionales</taxon>
        <taxon>Vibrionaceae</taxon>
        <taxon>Vibrio</taxon>
    </lineage>
</organism>
<protein>
    <submittedName>
        <fullName evidence="2">Cobalamin biosynthesis protein CobT</fullName>
    </submittedName>
</protein>
<dbReference type="InterPro" id="IPR006538">
    <property type="entry name" value="CobT"/>
</dbReference>
<accession>A0AAN1FJI0</accession>
<dbReference type="InterPro" id="IPR051928">
    <property type="entry name" value="NorD/CobT"/>
</dbReference>
<dbReference type="EMBL" id="CP018309">
    <property type="protein sequence ID" value="ASI91795.1"/>
    <property type="molecule type" value="Genomic_DNA"/>
</dbReference>
<evidence type="ECO:0000313" key="3">
    <source>
        <dbReference type="Proteomes" id="UP000197092"/>
    </source>
</evidence>
<dbReference type="PANTHER" id="PTHR41248">
    <property type="entry name" value="NORD PROTEIN"/>
    <property type="match status" value="1"/>
</dbReference>
<dbReference type="KEGG" id="vsh:BSZ05_18295"/>
<dbReference type="PIRSF" id="PIRSF031715">
    <property type="entry name" value="Cob_chel_CobT"/>
    <property type="match status" value="1"/>
</dbReference>
<dbReference type="AlphaFoldDB" id="A0AAN1FJI0"/>
<dbReference type="GO" id="GO:0009236">
    <property type="term" value="P:cobalamin biosynthetic process"/>
    <property type="evidence" value="ECO:0007669"/>
    <property type="project" value="InterPro"/>
</dbReference>
<dbReference type="Gene3D" id="3.40.50.410">
    <property type="entry name" value="von Willebrand factor, type A domain"/>
    <property type="match status" value="1"/>
</dbReference>
<dbReference type="RefSeq" id="WP_088877883.1">
    <property type="nucleotide sequence ID" value="NZ_CP018309.1"/>
</dbReference>
<evidence type="ECO:0000313" key="2">
    <source>
        <dbReference type="EMBL" id="ASI91795.1"/>
    </source>
</evidence>
<proteinExistence type="predicted"/>
<name>A0AAN1FJI0_9VIBR</name>
<dbReference type="SUPFAM" id="SSF53300">
    <property type="entry name" value="vWA-like"/>
    <property type="match status" value="1"/>
</dbReference>
<dbReference type="Proteomes" id="UP000197092">
    <property type="component" value="Chromosome 2"/>
</dbReference>